<feature type="coiled-coil region" evidence="1">
    <location>
        <begin position="198"/>
        <end position="253"/>
    </location>
</feature>
<dbReference type="EMBL" id="BRPJ01000088">
    <property type="protein sequence ID" value="GLB32244.1"/>
    <property type="molecule type" value="Genomic_DNA"/>
</dbReference>
<keyword evidence="3" id="KW-1185">Reference proteome</keyword>
<protein>
    <submittedName>
        <fullName evidence="2">Uncharacterized protein</fullName>
    </submittedName>
</protein>
<name>A0ABQ5MBR5_9FIRM</name>
<evidence type="ECO:0000256" key="1">
    <source>
        <dbReference type="SAM" id="Coils"/>
    </source>
</evidence>
<accession>A0ABQ5MBR5</accession>
<sequence>MEQSEKTAINIHITEFIQGLKSLERYPDEVLALVQEDLEYGLSEEQVKQYYKKKWSIGQMKIYSKCLRNGYSEEAIKVITSDHLSRNQMSIALEFYEKGVPLDSIEAVVGQNEFPAAMKKAYEMVLEQMKETRMVVEDAPDYVKKLVDQISAMITHIEFQEKRYDALAEHLKIFESTKKDEDVRDDLVKQNAHQATVMNEQQNQIMQANSAIARYRIELEQKEKEMKKMQDKIEALEEQIRNMNQRGSDSKMEPKSASTVQPEMVLVPEPNIEKKQSTIIPQNISGYGVPIYYTVPMVDAYGRVVQTLPIERTEKKTSGITNLFSKLGIKKKSRQDIVKLVSSGDLVPDQLVQLKSAIERGLTESQLVELINNNVSAEKMKEIIEIAVLENAMYEKE</sequence>
<organism evidence="2 3">
    <name type="scientific">Lacrimispora amygdalina</name>
    <dbReference type="NCBI Taxonomy" id="253257"/>
    <lineage>
        <taxon>Bacteria</taxon>
        <taxon>Bacillati</taxon>
        <taxon>Bacillota</taxon>
        <taxon>Clostridia</taxon>
        <taxon>Lachnospirales</taxon>
        <taxon>Lachnospiraceae</taxon>
        <taxon>Lacrimispora</taxon>
    </lineage>
</organism>
<proteinExistence type="predicted"/>
<evidence type="ECO:0000313" key="3">
    <source>
        <dbReference type="Proteomes" id="UP001419084"/>
    </source>
</evidence>
<gene>
    <name evidence="2" type="ORF">LAD12857_41670</name>
</gene>
<keyword evidence="1" id="KW-0175">Coiled coil</keyword>
<evidence type="ECO:0000313" key="2">
    <source>
        <dbReference type="EMBL" id="GLB32244.1"/>
    </source>
</evidence>
<dbReference type="Proteomes" id="UP001419084">
    <property type="component" value="Unassembled WGS sequence"/>
</dbReference>
<dbReference type="RefSeq" id="WP_346066157.1">
    <property type="nucleotide sequence ID" value="NZ_BRPJ01000088.1"/>
</dbReference>
<reference evidence="2 3" key="1">
    <citation type="journal article" date="2024" name="Int. J. Syst. Evol. Microbiol.">
        <title>Lacrimispora brassicae sp. nov. isolated from fermented cabbage, and proposal of Clostridium indicum Gundawar et al. 2019 and Clostridium methoxybenzovorans Mechichi et al. 1999 as heterotypic synonyms of Lacrimispora amygdalina (Parshina et al. 2003) Haas and Blanchard 2020 and Lacrimispora indolis (McClung and McCoy 1957) Haas and Blanchard 2020, respectively.</title>
        <authorList>
            <person name="Kobayashi H."/>
            <person name="Tanizawa Y."/>
            <person name="Sakamoto M."/>
            <person name="Ohkuma M."/>
            <person name="Tohno M."/>
        </authorList>
    </citation>
    <scope>NUCLEOTIDE SEQUENCE [LARGE SCALE GENOMIC DNA]</scope>
    <source>
        <strain evidence="2 3">DSM 12857</strain>
    </source>
</reference>
<comment type="caution">
    <text evidence="2">The sequence shown here is derived from an EMBL/GenBank/DDBJ whole genome shotgun (WGS) entry which is preliminary data.</text>
</comment>